<keyword evidence="1" id="KW-0238">DNA-binding</keyword>
<dbReference type="Gene3D" id="3.30.1310.10">
    <property type="entry name" value="Nucleoid-associated protein YbaB-like domain"/>
    <property type="match status" value="1"/>
</dbReference>
<proteinExistence type="predicted"/>
<dbReference type="Pfam" id="PF02575">
    <property type="entry name" value="YbaB_DNA_bd"/>
    <property type="match status" value="1"/>
</dbReference>
<dbReference type="AlphaFoldDB" id="A0A1C5GRJ8"/>
<keyword evidence="2" id="KW-1185">Reference proteome</keyword>
<dbReference type="Proteomes" id="UP000198217">
    <property type="component" value="Chromosome I"/>
</dbReference>
<name>A0A1C5GRJ8_9ACTN</name>
<reference evidence="1 2" key="1">
    <citation type="submission" date="2016-06" db="EMBL/GenBank/DDBJ databases">
        <authorList>
            <person name="Kjaerup R.B."/>
            <person name="Dalgaard T.S."/>
            <person name="Juul-Madsen H.R."/>
        </authorList>
    </citation>
    <scope>NUCLEOTIDE SEQUENCE [LARGE SCALE GENOMIC DNA]</scope>
    <source>
        <strain evidence="1 2">DSM 43904</strain>
    </source>
</reference>
<dbReference type="InterPro" id="IPR036894">
    <property type="entry name" value="YbaB-like_sf"/>
</dbReference>
<organism evidence="1 2">
    <name type="scientific">Micromonospora echinaurantiaca</name>
    <dbReference type="NCBI Taxonomy" id="47857"/>
    <lineage>
        <taxon>Bacteria</taxon>
        <taxon>Bacillati</taxon>
        <taxon>Actinomycetota</taxon>
        <taxon>Actinomycetes</taxon>
        <taxon>Micromonosporales</taxon>
        <taxon>Micromonosporaceae</taxon>
        <taxon>Micromonospora</taxon>
    </lineage>
</organism>
<accession>A0A1C5GRJ8</accession>
<evidence type="ECO:0000313" key="2">
    <source>
        <dbReference type="Proteomes" id="UP000198217"/>
    </source>
</evidence>
<evidence type="ECO:0000313" key="1">
    <source>
        <dbReference type="EMBL" id="SCG36394.1"/>
    </source>
</evidence>
<protein>
    <submittedName>
        <fullName evidence="1">YbaB/EbfC DNA-binding family protein</fullName>
    </submittedName>
</protein>
<dbReference type="EMBL" id="LT607750">
    <property type="protein sequence ID" value="SCG36394.1"/>
    <property type="molecule type" value="Genomic_DNA"/>
</dbReference>
<dbReference type="InterPro" id="IPR004401">
    <property type="entry name" value="YbaB/EbfC"/>
</dbReference>
<dbReference type="SUPFAM" id="SSF82607">
    <property type="entry name" value="YbaB-like"/>
    <property type="match status" value="1"/>
</dbReference>
<dbReference type="RefSeq" id="WP_088992082.1">
    <property type="nucleotide sequence ID" value="NZ_LT607750.1"/>
</dbReference>
<dbReference type="GO" id="GO:0003677">
    <property type="term" value="F:DNA binding"/>
    <property type="evidence" value="ECO:0007669"/>
    <property type="project" value="UniProtKB-KW"/>
</dbReference>
<gene>
    <name evidence="1" type="ORF">GA0070609_0252</name>
</gene>
<sequence>MTAPNGNAPTGDVMAQLMERMREQLSRGEELRTRLAGLTGRAESEDGLVRVTCTAEDPAHELHLDPRALRLPATDLAELIADLLRKARADLQRETSEALRELTGPAGPEALVHDPAAAQAKLAQLNDLVSGPLRESTQMLERLRRQLGV</sequence>